<evidence type="ECO:0000313" key="3">
    <source>
        <dbReference type="Proteomes" id="UP000674084"/>
    </source>
</evidence>
<accession>A0ABS5DQJ6</accession>
<dbReference type="InterPro" id="IPR007278">
    <property type="entry name" value="DUF397"/>
</dbReference>
<name>A0ABS5DQJ6_9PSEU</name>
<sequence length="65" mass="7271">MTTVPRPGKWRKSSKSGEKNCVEVAEYGDGAAVRDTKNRSQGYFTATPTQWQAFLDAIKSDRFEA</sequence>
<reference evidence="2 3" key="1">
    <citation type="submission" date="2021-04" db="EMBL/GenBank/DDBJ databases">
        <title>Whole-genome sequencing of Saccharopolyspora endophytica KCTC 19397.</title>
        <authorList>
            <person name="Ay H."/>
            <person name="Saygin H."/>
            <person name="Sahin N."/>
        </authorList>
    </citation>
    <scope>NUCLEOTIDE SEQUENCE [LARGE SCALE GENOMIC DNA]</scope>
    <source>
        <strain evidence="2 3">KCTC 19397</strain>
    </source>
</reference>
<feature type="domain" description="DUF397" evidence="1">
    <location>
        <begin position="9"/>
        <end position="59"/>
    </location>
</feature>
<keyword evidence="3" id="KW-1185">Reference proteome</keyword>
<dbReference type="RefSeq" id="WP_210973581.1">
    <property type="nucleotide sequence ID" value="NZ_JAGPXE010000021.1"/>
</dbReference>
<dbReference type="Proteomes" id="UP000674084">
    <property type="component" value="Unassembled WGS sequence"/>
</dbReference>
<evidence type="ECO:0000313" key="2">
    <source>
        <dbReference type="EMBL" id="MBQ0928574.1"/>
    </source>
</evidence>
<proteinExistence type="predicted"/>
<organism evidence="2 3">
    <name type="scientific">Saccharopolyspora endophytica</name>
    <dbReference type="NCBI Taxonomy" id="543886"/>
    <lineage>
        <taxon>Bacteria</taxon>
        <taxon>Bacillati</taxon>
        <taxon>Actinomycetota</taxon>
        <taxon>Actinomycetes</taxon>
        <taxon>Pseudonocardiales</taxon>
        <taxon>Pseudonocardiaceae</taxon>
        <taxon>Saccharopolyspora</taxon>
    </lineage>
</organism>
<dbReference type="Pfam" id="PF04149">
    <property type="entry name" value="DUF397"/>
    <property type="match status" value="1"/>
</dbReference>
<protein>
    <submittedName>
        <fullName evidence="2">DUF397 domain-containing protein</fullName>
    </submittedName>
</protein>
<comment type="caution">
    <text evidence="2">The sequence shown here is derived from an EMBL/GenBank/DDBJ whole genome shotgun (WGS) entry which is preliminary data.</text>
</comment>
<dbReference type="EMBL" id="JAGPXE010000021">
    <property type="protein sequence ID" value="MBQ0928574.1"/>
    <property type="molecule type" value="Genomic_DNA"/>
</dbReference>
<gene>
    <name evidence="2" type="ORF">KBO27_31915</name>
</gene>
<evidence type="ECO:0000259" key="1">
    <source>
        <dbReference type="Pfam" id="PF04149"/>
    </source>
</evidence>